<comment type="subcellular location">
    <subcellularLocation>
        <location evidence="2">Secreted</location>
    </subcellularLocation>
</comment>
<dbReference type="PRINTS" id="PR00313">
    <property type="entry name" value="CABNDNGRPT"/>
</dbReference>
<dbReference type="GO" id="GO:0005615">
    <property type="term" value="C:extracellular space"/>
    <property type="evidence" value="ECO:0007669"/>
    <property type="project" value="InterPro"/>
</dbReference>
<proteinExistence type="predicted"/>
<reference evidence="6 7" key="1">
    <citation type="submission" date="2019-06" db="EMBL/GenBank/DDBJ databases">
        <title>A novel bacterium of genus Amaricoccus, isolated from marine sediment.</title>
        <authorList>
            <person name="Huang H."/>
            <person name="Mo K."/>
            <person name="Hu Y."/>
        </authorList>
    </citation>
    <scope>NUCLEOTIDE SEQUENCE [LARGE SCALE GENOMIC DNA]</scope>
    <source>
        <strain evidence="6 7">HB172011</strain>
    </source>
</reference>
<evidence type="ECO:0000259" key="5">
    <source>
        <dbReference type="Pfam" id="PF08548"/>
    </source>
</evidence>
<accession>A0A501WWE1</accession>
<keyword evidence="7" id="KW-1185">Reference proteome</keyword>
<dbReference type="Pfam" id="PF08548">
    <property type="entry name" value="Peptidase_M10_C"/>
    <property type="match status" value="1"/>
</dbReference>
<dbReference type="Pfam" id="PF00353">
    <property type="entry name" value="HemolysinCabind"/>
    <property type="match status" value="2"/>
</dbReference>
<dbReference type="InterPro" id="IPR011049">
    <property type="entry name" value="Serralysin-like_metalloprot_C"/>
</dbReference>
<dbReference type="InterPro" id="IPR001343">
    <property type="entry name" value="Hemolysn_Ca-bd"/>
</dbReference>
<evidence type="ECO:0000256" key="1">
    <source>
        <dbReference type="ARBA" id="ARBA00001913"/>
    </source>
</evidence>
<protein>
    <recommendedName>
        <fullName evidence="5">Peptidase M10 serralysin C-terminal domain-containing protein</fullName>
    </recommendedName>
</protein>
<keyword evidence="3" id="KW-0964">Secreted</keyword>
<dbReference type="InterPro" id="IPR013858">
    <property type="entry name" value="Peptidase_M10B_C"/>
</dbReference>
<dbReference type="InterPro" id="IPR018511">
    <property type="entry name" value="Hemolysin-typ_Ca-bd_CS"/>
</dbReference>
<evidence type="ECO:0000256" key="3">
    <source>
        <dbReference type="ARBA" id="ARBA00022525"/>
    </source>
</evidence>
<gene>
    <name evidence="6" type="ORF">FJM51_01655</name>
</gene>
<organism evidence="6 7">
    <name type="scientific">Amaricoccus solimangrovi</name>
    <dbReference type="NCBI Taxonomy" id="2589815"/>
    <lineage>
        <taxon>Bacteria</taxon>
        <taxon>Pseudomonadati</taxon>
        <taxon>Pseudomonadota</taxon>
        <taxon>Alphaproteobacteria</taxon>
        <taxon>Rhodobacterales</taxon>
        <taxon>Paracoccaceae</taxon>
        <taxon>Amaricoccus</taxon>
    </lineage>
</organism>
<evidence type="ECO:0000313" key="6">
    <source>
        <dbReference type="EMBL" id="TPE53778.1"/>
    </source>
</evidence>
<dbReference type="AlphaFoldDB" id="A0A501WWE1"/>
<keyword evidence="4" id="KW-0677">Repeat</keyword>
<evidence type="ECO:0000256" key="4">
    <source>
        <dbReference type="ARBA" id="ARBA00022737"/>
    </source>
</evidence>
<dbReference type="GO" id="GO:0005509">
    <property type="term" value="F:calcium ion binding"/>
    <property type="evidence" value="ECO:0007669"/>
    <property type="project" value="InterPro"/>
</dbReference>
<dbReference type="Proteomes" id="UP000319255">
    <property type="component" value="Unassembled WGS sequence"/>
</dbReference>
<evidence type="ECO:0000256" key="2">
    <source>
        <dbReference type="ARBA" id="ARBA00004613"/>
    </source>
</evidence>
<dbReference type="EMBL" id="VFRP01000001">
    <property type="protein sequence ID" value="TPE53778.1"/>
    <property type="molecule type" value="Genomic_DNA"/>
</dbReference>
<feature type="domain" description="Peptidase M10 serralysin C-terminal" evidence="5">
    <location>
        <begin position="341"/>
        <end position="393"/>
    </location>
</feature>
<dbReference type="SUPFAM" id="SSF51120">
    <property type="entry name" value="beta-Roll"/>
    <property type="match status" value="1"/>
</dbReference>
<name>A0A501WWE1_9RHOB</name>
<evidence type="ECO:0000313" key="7">
    <source>
        <dbReference type="Proteomes" id="UP000319255"/>
    </source>
</evidence>
<dbReference type="Gene3D" id="2.150.10.10">
    <property type="entry name" value="Serralysin-like metalloprotease, C-terminal"/>
    <property type="match status" value="1"/>
</dbReference>
<dbReference type="PROSITE" id="PS00330">
    <property type="entry name" value="HEMOLYSIN_CALCIUM"/>
    <property type="match status" value="1"/>
</dbReference>
<dbReference type="RefSeq" id="WP_140452357.1">
    <property type="nucleotide sequence ID" value="NZ_VFRP01000001.1"/>
</dbReference>
<comment type="cofactor">
    <cofactor evidence="1">
        <name>Ca(2+)</name>
        <dbReference type="ChEBI" id="CHEBI:29108"/>
    </cofactor>
</comment>
<comment type="caution">
    <text evidence="6">The sequence shown here is derived from an EMBL/GenBank/DDBJ whole genome shotgun (WGS) entry which is preliminary data.</text>
</comment>
<sequence>MRVLATGARVLGNTGDDWLTAGLRVVADGHMSLTTDLRGGAGDDHLRATLVLEDADIDFDNLVSAHLSGGAGDDLLRLRLGASDASLRGVVDGGAGDDRITVTDEPVSGGFGPLGEDLAVRGGAGDDVIRLDLYLSSLSSELAAAIGGGRGEDRIFAHLRASGDDGGEAAGRIGGGGGDDHIRLIVEGVETGVGGDEHAMARGGAGDDRIAIVARGFNAFETAQTRGTGDGGDDVVTALCALTGDYGEASNRLDGGRGDDRLTARLDLGSAFGSSGLNLLRGGAGDDRLLAIVKLEEGHDTAAHSELSGGAGDDWLTVRGGDGNILDGGGGDDALRGGARADRLIGGRGADDLLGGGGDDAFVFRPGDGPCRDRVADFAHGHDVIDFSGFDADATREGDQAFAFGGGHGAGHVWLSAGAGGASLIHAAAGTETLVVAVLDGQAGGGWSAEDFIL</sequence>